<reference evidence="1" key="1">
    <citation type="submission" date="2022-12" db="EMBL/GenBank/DDBJ databases">
        <title>Bacterial isolates from different developmental stages of Nematostella vectensis.</title>
        <authorList>
            <person name="Fraune S."/>
        </authorList>
    </citation>
    <scope>NUCLEOTIDE SEQUENCE</scope>
    <source>
        <strain evidence="1">G21630-S1</strain>
    </source>
</reference>
<organism evidence="1 2">
    <name type="scientific">Kiloniella laminariae</name>
    <dbReference type="NCBI Taxonomy" id="454162"/>
    <lineage>
        <taxon>Bacteria</taxon>
        <taxon>Pseudomonadati</taxon>
        <taxon>Pseudomonadota</taxon>
        <taxon>Alphaproteobacteria</taxon>
        <taxon>Rhodospirillales</taxon>
        <taxon>Kiloniellaceae</taxon>
        <taxon>Kiloniella</taxon>
    </lineage>
</organism>
<dbReference type="Proteomes" id="UP001069802">
    <property type="component" value="Unassembled WGS sequence"/>
</dbReference>
<proteinExistence type="predicted"/>
<sequence>MPLVRISHSQGRSQADRDALSQAVHQALVSAFAVPQDDYFQILTEHLPNQGLRFPKNFLGIEHGEEMIFVQITAAEGRSSEQKKSLFQGIVDRLNISLGLRKEDIFINLIETKRENWSFGRGEMPFA</sequence>
<dbReference type="PANTHER" id="PTHR38460:SF1">
    <property type="entry name" value="TAUTOMERASE YOLI-RELATED"/>
    <property type="match status" value="1"/>
</dbReference>
<dbReference type="Pfam" id="PF14552">
    <property type="entry name" value="Tautomerase_2"/>
    <property type="match status" value="1"/>
</dbReference>
<protein>
    <submittedName>
        <fullName evidence="1">Tautomerase family protein</fullName>
    </submittedName>
</protein>
<dbReference type="InterPro" id="IPR037479">
    <property type="entry name" value="Tauto_MSAD"/>
</dbReference>
<comment type="caution">
    <text evidence="1">The sequence shown here is derived from an EMBL/GenBank/DDBJ whole genome shotgun (WGS) entry which is preliminary data.</text>
</comment>
<dbReference type="Gene3D" id="3.30.429.10">
    <property type="entry name" value="Macrophage Migration Inhibitory Factor"/>
    <property type="match status" value="1"/>
</dbReference>
<keyword evidence="2" id="KW-1185">Reference proteome</keyword>
<dbReference type="SUPFAM" id="SSF55331">
    <property type="entry name" value="Tautomerase/MIF"/>
    <property type="match status" value="1"/>
</dbReference>
<dbReference type="RefSeq" id="WP_269421676.1">
    <property type="nucleotide sequence ID" value="NZ_JAPWGY010000001.1"/>
</dbReference>
<evidence type="ECO:0000313" key="2">
    <source>
        <dbReference type="Proteomes" id="UP001069802"/>
    </source>
</evidence>
<accession>A0ABT4LEE8</accession>
<dbReference type="InterPro" id="IPR014347">
    <property type="entry name" value="Tautomerase/MIF_sf"/>
</dbReference>
<evidence type="ECO:0000313" key="1">
    <source>
        <dbReference type="EMBL" id="MCZ4279471.1"/>
    </source>
</evidence>
<dbReference type="PANTHER" id="PTHR38460">
    <property type="entry name" value="TAUTOMERASE YOLI-RELATED"/>
    <property type="match status" value="1"/>
</dbReference>
<name>A0ABT4LEE8_9PROT</name>
<dbReference type="EMBL" id="JAPWGY010000001">
    <property type="protein sequence ID" value="MCZ4279471.1"/>
    <property type="molecule type" value="Genomic_DNA"/>
</dbReference>
<gene>
    <name evidence="1" type="ORF">O4H49_01700</name>
</gene>